<dbReference type="AlphaFoldDB" id="A0A839T8F1"/>
<organism evidence="2 3">
    <name type="scientific">Azomonas macrocytogenes</name>
    <name type="common">Azotobacter macrocytogenes</name>
    <dbReference type="NCBI Taxonomy" id="69962"/>
    <lineage>
        <taxon>Bacteria</taxon>
        <taxon>Pseudomonadati</taxon>
        <taxon>Pseudomonadota</taxon>
        <taxon>Gammaproteobacteria</taxon>
        <taxon>Pseudomonadales</taxon>
        <taxon>Pseudomonadaceae</taxon>
        <taxon>Azomonas</taxon>
    </lineage>
</organism>
<evidence type="ECO:0000313" key="2">
    <source>
        <dbReference type="EMBL" id="MBB3105150.1"/>
    </source>
</evidence>
<name>A0A839T8F1_AZOMA</name>
<comment type="caution">
    <text evidence="2">The sequence shown here is derived from an EMBL/GenBank/DDBJ whole genome shotgun (WGS) entry which is preliminary data.</text>
</comment>
<dbReference type="EMBL" id="JACHXI010000027">
    <property type="protein sequence ID" value="MBB3105150.1"/>
    <property type="molecule type" value="Genomic_DNA"/>
</dbReference>
<proteinExistence type="predicted"/>
<gene>
    <name evidence="2" type="ORF">FHR87_003585</name>
</gene>
<reference evidence="2 3" key="1">
    <citation type="submission" date="2020-08" db="EMBL/GenBank/DDBJ databases">
        <title>Genomic Encyclopedia of Type Strains, Phase III (KMG-III): the genomes of soil and plant-associated and newly described type strains.</title>
        <authorList>
            <person name="Whitman W."/>
        </authorList>
    </citation>
    <scope>NUCLEOTIDE SEQUENCE [LARGE SCALE GENOMIC DNA]</scope>
    <source>
        <strain evidence="2 3">CECT 4462</strain>
    </source>
</reference>
<keyword evidence="3" id="KW-1185">Reference proteome</keyword>
<sequence length="89" mass="10352">MASTFEKLHREKPETVASARAKADERLINLHLAELRERMEKTQIDLLPAVNDRDSCFSEACLTPLERLDLRPLHRLTPPARRLLYYGPR</sequence>
<feature type="region of interest" description="Disordered" evidence="1">
    <location>
        <begin position="1"/>
        <end position="20"/>
    </location>
</feature>
<evidence type="ECO:0000256" key="1">
    <source>
        <dbReference type="SAM" id="MobiDB-lite"/>
    </source>
</evidence>
<dbReference type="Proteomes" id="UP000549250">
    <property type="component" value="Unassembled WGS sequence"/>
</dbReference>
<evidence type="ECO:0000313" key="3">
    <source>
        <dbReference type="Proteomes" id="UP000549250"/>
    </source>
</evidence>
<feature type="compositionally biased region" description="Basic and acidic residues" evidence="1">
    <location>
        <begin position="1"/>
        <end position="14"/>
    </location>
</feature>
<accession>A0A839T8F1</accession>
<protein>
    <submittedName>
        <fullName evidence="2">Uncharacterized protein</fullName>
    </submittedName>
</protein>